<dbReference type="GO" id="GO:0035494">
    <property type="term" value="P:SNARE complex disassembly"/>
    <property type="evidence" value="ECO:0007669"/>
    <property type="project" value="TreeGrafter"/>
</dbReference>
<dbReference type="GO" id="GO:0019905">
    <property type="term" value="F:syntaxin binding"/>
    <property type="evidence" value="ECO:0007669"/>
    <property type="project" value="TreeGrafter"/>
</dbReference>
<reference evidence="8" key="1">
    <citation type="submission" date="2021-01" db="EMBL/GenBank/DDBJ databases">
        <authorList>
            <person name="Eckstrom K.M.E."/>
        </authorList>
    </citation>
    <scope>NUCLEOTIDE SEQUENCE</scope>
    <source>
        <strain evidence="8">UVCC 0001</strain>
    </source>
</reference>
<accession>A0AAD9IDF6</accession>
<dbReference type="InterPro" id="IPR011990">
    <property type="entry name" value="TPR-like_helical_dom_sf"/>
</dbReference>
<evidence type="ECO:0000256" key="3">
    <source>
        <dbReference type="ARBA" id="ARBA00022448"/>
    </source>
</evidence>
<dbReference type="PRINTS" id="PR00448">
    <property type="entry name" value="NSFATTACHMNT"/>
</dbReference>
<evidence type="ECO:0000313" key="8">
    <source>
        <dbReference type="EMBL" id="KAK2076009.1"/>
    </source>
</evidence>
<keyword evidence="6 7" id="KW-0472">Membrane</keyword>
<dbReference type="Proteomes" id="UP001255856">
    <property type="component" value="Unassembled WGS sequence"/>
</dbReference>
<comment type="subcellular location">
    <subcellularLocation>
        <location evidence="1 7">Membrane</location>
        <topology evidence="1 7">Peripheral membrane protein</topology>
    </subcellularLocation>
</comment>
<evidence type="ECO:0000256" key="5">
    <source>
        <dbReference type="ARBA" id="ARBA00022927"/>
    </source>
</evidence>
<evidence type="ECO:0000313" key="9">
    <source>
        <dbReference type="Proteomes" id="UP001255856"/>
    </source>
</evidence>
<keyword evidence="5 7" id="KW-0653">Protein transport</keyword>
<dbReference type="GO" id="GO:0005483">
    <property type="term" value="F:soluble NSF attachment protein activity"/>
    <property type="evidence" value="ECO:0007669"/>
    <property type="project" value="UniProtKB-ARBA"/>
</dbReference>
<dbReference type="FunFam" id="1.25.40.10:FF:000049">
    <property type="entry name" value="Alpha-soluble NSF attachment protein-like"/>
    <property type="match status" value="1"/>
</dbReference>
<dbReference type="CDD" id="cd15832">
    <property type="entry name" value="SNAP"/>
    <property type="match status" value="1"/>
</dbReference>
<evidence type="ECO:0000256" key="1">
    <source>
        <dbReference type="ARBA" id="ARBA00004170"/>
    </source>
</evidence>
<evidence type="ECO:0008006" key="10">
    <source>
        <dbReference type="Google" id="ProtNLM"/>
    </source>
</evidence>
<evidence type="ECO:0000256" key="2">
    <source>
        <dbReference type="ARBA" id="ARBA00010050"/>
    </source>
</evidence>
<protein>
    <recommendedName>
        <fullName evidence="10">Alpha-soluble NSF attachment protein</fullName>
    </recommendedName>
</protein>
<keyword evidence="4 7" id="KW-0931">ER-Golgi transport</keyword>
<proteinExistence type="inferred from homology"/>
<sequence length="295" mass="32566">MASFQVQGREWLARGEKKLKSLGWFGNKYEEAAECFEKAANQFKLAKAWNEAGDAFVQLAGVHTKLESPHDAAMAWVEAGKAYLKLDHRKGVWALQQAVALYTDMGRLGMAARQLRDIGEVLDKEGEKEASVTFLEQAADLFATENSKSEANKCNLKVAQTLAELGHFPRAIELYESIARTSVESNLLKYSAKGYLLCAGICQLASNSTEGCREALARYRDIDVTFDRSREEALLSALVEAMDARDVDAFTVAIQEYDSMTRLDAWKTSILVRVKRMIASPYAAAGGAGDEDDLT</sequence>
<dbReference type="InterPro" id="IPR000744">
    <property type="entry name" value="NSF_attach"/>
</dbReference>
<comment type="caution">
    <text evidence="8">The sequence shown here is derived from an EMBL/GenBank/DDBJ whole genome shotgun (WGS) entry which is preliminary data.</text>
</comment>
<dbReference type="GO" id="GO:0005774">
    <property type="term" value="C:vacuolar membrane"/>
    <property type="evidence" value="ECO:0007669"/>
    <property type="project" value="TreeGrafter"/>
</dbReference>
<dbReference type="AlphaFoldDB" id="A0AAD9IDF6"/>
<dbReference type="PANTHER" id="PTHR13768">
    <property type="entry name" value="SOLUBLE NSF ATTACHMENT PROTEIN SNAP"/>
    <property type="match status" value="1"/>
</dbReference>
<evidence type="ECO:0000256" key="6">
    <source>
        <dbReference type="ARBA" id="ARBA00023136"/>
    </source>
</evidence>
<keyword evidence="3 7" id="KW-0813">Transport</keyword>
<dbReference type="Pfam" id="PF14938">
    <property type="entry name" value="SNAP"/>
    <property type="match status" value="1"/>
</dbReference>
<dbReference type="EMBL" id="JASFZW010000012">
    <property type="protein sequence ID" value="KAK2076009.1"/>
    <property type="molecule type" value="Genomic_DNA"/>
</dbReference>
<keyword evidence="9" id="KW-1185">Reference proteome</keyword>
<organism evidence="8 9">
    <name type="scientific">Prototheca wickerhamii</name>
    <dbReference type="NCBI Taxonomy" id="3111"/>
    <lineage>
        <taxon>Eukaryota</taxon>
        <taxon>Viridiplantae</taxon>
        <taxon>Chlorophyta</taxon>
        <taxon>core chlorophytes</taxon>
        <taxon>Trebouxiophyceae</taxon>
        <taxon>Chlorellales</taxon>
        <taxon>Chlorellaceae</taxon>
        <taxon>Prototheca</taxon>
    </lineage>
</organism>
<dbReference type="GO" id="GO:0006886">
    <property type="term" value="P:intracellular protein transport"/>
    <property type="evidence" value="ECO:0007669"/>
    <property type="project" value="UniProtKB-UniRule"/>
</dbReference>
<comment type="function">
    <text evidence="7">Required for vesicular transport between the endoplasmic reticulum and the Golgi apparatus.</text>
</comment>
<dbReference type="Gene3D" id="1.25.40.10">
    <property type="entry name" value="Tetratricopeptide repeat domain"/>
    <property type="match status" value="1"/>
</dbReference>
<dbReference type="SUPFAM" id="SSF48452">
    <property type="entry name" value="TPR-like"/>
    <property type="match status" value="1"/>
</dbReference>
<name>A0AAD9IDF6_PROWI</name>
<dbReference type="PANTHER" id="PTHR13768:SF8">
    <property type="entry name" value="ALPHA-SOLUBLE NSF ATTACHMENT PROTEIN"/>
    <property type="match status" value="1"/>
</dbReference>
<gene>
    <name evidence="8" type="ORF">QBZ16_001345</name>
</gene>
<comment type="similarity">
    <text evidence="2 7">Belongs to the SNAP family.</text>
</comment>
<evidence type="ECO:0000256" key="4">
    <source>
        <dbReference type="ARBA" id="ARBA00022892"/>
    </source>
</evidence>
<evidence type="ECO:0000256" key="7">
    <source>
        <dbReference type="RuleBase" id="RU367013"/>
    </source>
</evidence>
<dbReference type="GO" id="GO:0031201">
    <property type="term" value="C:SNARE complex"/>
    <property type="evidence" value="ECO:0007669"/>
    <property type="project" value="TreeGrafter"/>
</dbReference>